<accession>A0ABV4TEW2</accession>
<dbReference type="PANTHER" id="PTHR30511:SF3">
    <property type="entry name" value="LYSINE RACEMASE"/>
    <property type="match status" value="1"/>
</dbReference>
<reference evidence="5 6" key="1">
    <citation type="submission" date="2024-04" db="EMBL/GenBank/DDBJ databases">
        <title>New Clade of Flavobacterium.</title>
        <authorList>
            <person name="Matos L."/>
            <person name="Proenca D.N."/>
            <person name="Fransisco R.M."/>
            <person name="Chung A.P."/>
            <person name="Maccario L."/>
            <person name="Sorensen S.J."/>
            <person name="Morais P.V."/>
        </authorList>
    </citation>
    <scope>NUCLEOTIDE SEQUENCE [LARGE SCALE GENOMIC DNA]</scope>
    <source>
        <strain evidence="5 6">FZUC8N2.13</strain>
    </source>
</reference>
<comment type="caution">
    <text evidence="5">The sequence shown here is derived from an EMBL/GenBank/DDBJ whole genome shotgun (WGS) entry which is preliminary data.</text>
</comment>
<keyword evidence="2" id="KW-0663">Pyridoxal phosphate</keyword>
<sequence length="359" mass="40758">MAFVKLYRKKLEENHQFLDAIFESRDINWGVVSKMLCGNIIYLKEIIALGVKEIHDSRISNLRKIKDLNPEIQTVYIKPPAQRSIESIVRYADVSFNTEIYTIQLLSKEAQKQNKIHKIIIMIEMGDLREGVMGEELVEFYGTVLSLPNIEIRGIGTNLNCLSGVMPTQDKLIQLSLYKQLIEAKFNIQIPWVSGGTSVAVPLILKNARPMAVNHFRIGEALFFGKDLFTGKTMDGMHNDVFKLYTEIIEITEKPNTPTGELGENVAGNTFSMQQIEDFSTTSLRAILDIGLLDMQPQYISPEDGDIRIIDASSDMLVIDITYSKVNYKIGDLVSFNLRYMGALYLLNSDYIQKKIEEN</sequence>
<dbReference type="Pfam" id="PF01168">
    <property type="entry name" value="Ala_racemase_N"/>
    <property type="match status" value="1"/>
</dbReference>
<proteinExistence type="predicted"/>
<dbReference type="PANTHER" id="PTHR30511">
    <property type="entry name" value="ALANINE RACEMASE"/>
    <property type="match status" value="1"/>
</dbReference>
<dbReference type="InterPro" id="IPR029066">
    <property type="entry name" value="PLP-binding_barrel"/>
</dbReference>
<organism evidence="5 6">
    <name type="scientific">Flavobacterium zubiriense</name>
    <dbReference type="NCBI Taxonomy" id="3138075"/>
    <lineage>
        <taxon>Bacteria</taxon>
        <taxon>Pseudomonadati</taxon>
        <taxon>Bacteroidota</taxon>
        <taxon>Flavobacteriia</taxon>
        <taxon>Flavobacteriales</taxon>
        <taxon>Flavobacteriaceae</taxon>
        <taxon>Flavobacterium</taxon>
    </lineage>
</organism>
<evidence type="ECO:0000313" key="6">
    <source>
        <dbReference type="Proteomes" id="UP001574169"/>
    </source>
</evidence>
<evidence type="ECO:0000256" key="1">
    <source>
        <dbReference type="ARBA" id="ARBA00001933"/>
    </source>
</evidence>
<feature type="domain" description="Alanine racemase N-terminal" evidence="4">
    <location>
        <begin position="46"/>
        <end position="225"/>
    </location>
</feature>
<dbReference type="Gene3D" id="3.20.20.10">
    <property type="entry name" value="Alanine racemase"/>
    <property type="match status" value="1"/>
</dbReference>
<gene>
    <name evidence="5" type="ORF">AAGV28_09415</name>
</gene>
<evidence type="ECO:0000313" key="5">
    <source>
        <dbReference type="EMBL" id="MFA9191584.1"/>
    </source>
</evidence>
<dbReference type="InterPro" id="IPR001608">
    <property type="entry name" value="Ala_racemase_N"/>
</dbReference>
<dbReference type="Proteomes" id="UP001574169">
    <property type="component" value="Unassembled WGS sequence"/>
</dbReference>
<dbReference type="EMBL" id="JBCFQL010000009">
    <property type="protein sequence ID" value="MFA9191584.1"/>
    <property type="molecule type" value="Genomic_DNA"/>
</dbReference>
<evidence type="ECO:0000256" key="3">
    <source>
        <dbReference type="ARBA" id="ARBA00023235"/>
    </source>
</evidence>
<evidence type="ECO:0000256" key="2">
    <source>
        <dbReference type="ARBA" id="ARBA00022898"/>
    </source>
</evidence>
<name>A0ABV4TEW2_9FLAO</name>
<dbReference type="RefSeq" id="WP_373406565.1">
    <property type="nucleotide sequence ID" value="NZ_JBCFQL010000009.1"/>
</dbReference>
<dbReference type="InterPro" id="IPR000821">
    <property type="entry name" value="Ala_racemase"/>
</dbReference>
<keyword evidence="3" id="KW-0413">Isomerase</keyword>
<dbReference type="CDD" id="cd06815">
    <property type="entry name" value="PLPDE_III_AR_like_1"/>
    <property type="match status" value="1"/>
</dbReference>
<evidence type="ECO:0000259" key="4">
    <source>
        <dbReference type="Pfam" id="PF01168"/>
    </source>
</evidence>
<dbReference type="SUPFAM" id="SSF51419">
    <property type="entry name" value="PLP-binding barrel"/>
    <property type="match status" value="1"/>
</dbReference>
<keyword evidence="6" id="KW-1185">Reference proteome</keyword>
<protein>
    <submittedName>
        <fullName evidence="5">Alanine/ornithine racemase family PLP-dependent enzyme</fullName>
    </submittedName>
</protein>
<comment type="cofactor">
    <cofactor evidence="1">
        <name>pyridoxal 5'-phosphate</name>
        <dbReference type="ChEBI" id="CHEBI:597326"/>
    </cofactor>
</comment>